<dbReference type="RefSeq" id="WP_307825340.1">
    <property type="nucleotide sequence ID" value="NZ_CP136137.1"/>
</dbReference>
<sequence length="90" mass="9782">MVGGILHAVSTTLTDFEYQHEYVDDANGHALIFTAMVDGLQVHGCDFIHLNDDGLIDQFTIMLRPLSASKAMAAQMAPKYAEMVKALGQA</sequence>
<evidence type="ECO:0008006" key="3">
    <source>
        <dbReference type="Google" id="ProtNLM"/>
    </source>
</evidence>
<evidence type="ECO:0000313" key="2">
    <source>
        <dbReference type="Proteomes" id="UP001479933"/>
    </source>
</evidence>
<keyword evidence="2" id="KW-1185">Reference proteome</keyword>
<accession>A0ABZ2U5X8</accession>
<evidence type="ECO:0000313" key="1">
    <source>
        <dbReference type="EMBL" id="WYY09108.1"/>
    </source>
</evidence>
<dbReference type="InterPro" id="IPR032710">
    <property type="entry name" value="NTF2-like_dom_sf"/>
</dbReference>
<proteinExistence type="predicted"/>
<gene>
    <name evidence="1" type="ORF">RVF87_08660</name>
</gene>
<reference evidence="1 2" key="1">
    <citation type="journal article" date="2023" name="Virus Evol.">
        <title>Computational host range prediction-The good, the bad, and the ugly.</title>
        <authorList>
            <person name="Howell A.A."/>
            <person name="Versoza C.J."/>
            <person name="Pfeifer S.P."/>
        </authorList>
    </citation>
    <scope>NUCLEOTIDE SEQUENCE [LARGE SCALE GENOMIC DNA]</scope>
    <source>
        <strain evidence="1 2">1610/1b</strain>
    </source>
</reference>
<dbReference type="SUPFAM" id="SSF54427">
    <property type="entry name" value="NTF2-like"/>
    <property type="match status" value="1"/>
</dbReference>
<name>A0ABZ2U5X8_9ACTN</name>
<protein>
    <recommendedName>
        <fullName evidence="3">SnoaL-like domain-containing protein</fullName>
    </recommendedName>
</protein>
<dbReference type="Proteomes" id="UP001479933">
    <property type="component" value="Chromosome"/>
</dbReference>
<dbReference type="Gene3D" id="3.10.450.50">
    <property type="match status" value="1"/>
</dbReference>
<organism evidence="1 2">
    <name type="scientific">Gordonia hydrophobica</name>
    <dbReference type="NCBI Taxonomy" id="40516"/>
    <lineage>
        <taxon>Bacteria</taxon>
        <taxon>Bacillati</taxon>
        <taxon>Actinomycetota</taxon>
        <taxon>Actinomycetes</taxon>
        <taxon>Mycobacteriales</taxon>
        <taxon>Gordoniaceae</taxon>
        <taxon>Gordonia</taxon>
    </lineage>
</organism>
<dbReference type="EMBL" id="CP136137">
    <property type="protein sequence ID" value="WYY09108.1"/>
    <property type="molecule type" value="Genomic_DNA"/>
</dbReference>